<dbReference type="Gene3D" id="3.10.120.10">
    <property type="entry name" value="Cytochrome b5-like heme/steroid binding domain"/>
    <property type="match status" value="1"/>
</dbReference>
<keyword evidence="2" id="KW-0560">Oxidoreductase</keyword>
<dbReference type="InterPro" id="IPR013785">
    <property type="entry name" value="Aldolase_TIM"/>
</dbReference>
<dbReference type="PANTHER" id="PTHR10578">
    <property type="entry name" value="S -2-HYDROXY-ACID OXIDASE-RELATED"/>
    <property type="match status" value="1"/>
</dbReference>
<gene>
    <name evidence="6" type="ORF">V5O48_002377</name>
</gene>
<dbReference type="EMBL" id="JBAHYK010000053">
    <property type="protein sequence ID" value="KAL0579605.1"/>
    <property type="molecule type" value="Genomic_DNA"/>
</dbReference>
<sequence>MSFSLEEVASHNKPTSCWVIINQHVYDVTDFLLVYSNLDFCRNVGANSLQEHPGGSSIILKYAGRDATRAYEPIHPKDALEKHLPKSKHLGPVADEAAQKLKEAEAKRQKKQDELRVEKALKERPLLSRILNLDDMEAVAKKVLPFKVYSFYSAGADDGITLDQNARAYSRFFFNPRVMKPVSKCDLSTTILGFQSGLPIFVCGAALAKLGHPLGEVNITRACGKAKLVQMISTHCSCSYSEIADTALPDQPLFFQLYKSSNDAKAAMLVKEVERLGYKSIWLTVDVTSLGNREKDVKSGWVLEDQENGVSPVYVEEVAKGGEESVNFFGTSNPIVALDDRDMTWTKVGVGTSCCAHSERFEQTIPWLRSVTKLPIVLKDHQGFKALRCGNASEIFDAKVKYAL</sequence>
<reference evidence="6 7" key="1">
    <citation type="submission" date="2024-02" db="EMBL/GenBank/DDBJ databases">
        <title>A draft genome for the cacao thread blight pathogen Marasmius crinis-equi.</title>
        <authorList>
            <person name="Cohen S.P."/>
            <person name="Baruah I.K."/>
            <person name="Amoako-Attah I."/>
            <person name="Bukari Y."/>
            <person name="Meinhardt L.W."/>
            <person name="Bailey B.A."/>
        </authorList>
    </citation>
    <scope>NUCLEOTIDE SEQUENCE [LARGE SCALE GENOMIC DNA]</scope>
    <source>
        <strain evidence="6 7">GH-76</strain>
    </source>
</reference>
<evidence type="ECO:0000313" key="7">
    <source>
        <dbReference type="Proteomes" id="UP001465976"/>
    </source>
</evidence>
<dbReference type="SUPFAM" id="SSF51395">
    <property type="entry name" value="FMN-linked oxidoreductases"/>
    <property type="match status" value="1"/>
</dbReference>
<feature type="domain" description="Cytochrome b5 heme-binding" evidence="4">
    <location>
        <begin position="1"/>
        <end position="94"/>
    </location>
</feature>
<dbReference type="Proteomes" id="UP001465976">
    <property type="component" value="Unassembled WGS sequence"/>
</dbReference>
<dbReference type="Pfam" id="PF00173">
    <property type="entry name" value="Cyt-b5"/>
    <property type="match status" value="2"/>
</dbReference>
<evidence type="ECO:0000259" key="5">
    <source>
        <dbReference type="PROSITE" id="PS51349"/>
    </source>
</evidence>
<dbReference type="PROSITE" id="PS51349">
    <property type="entry name" value="FMN_HYDROXY_ACID_DH_2"/>
    <property type="match status" value="1"/>
</dbReference>
<dbReference type="Gene3D" id="3.20.20.70">
    <property type="entry name" value="Aldolase class I"/>
    <property type="match status" value="1"/>
</dbReference>
<dbReference type="PANTHER" id="PTHR10578:SF104">
    <property type="entry name" value="CYTOCHROME B2, MITOCHONDRIAL-RELATED"/>
    <property type="match status" value="1"/>
</dbReference>
<evidence type="ECO:0000256" key="2">
    <source>
        <dbReference type="ARBA" id="ARBA00023002"/>
    </source>
</evidence>
<dbReference type="InterPro" id="IPR000262">
    <property type="entry name" value="FMN-dep_DH"/>
</dbReference>
<evidence type="ECO:0000256" key="3">
    <source>
        <dbReference type="SAM" id="Coils"/>
    </source>
</evidence>
<dbReference type="InterPro" id="IPR037396">
    <property type="entry name" value="FMN_HAD"/>
</dbReference>
<dbReference type="SMART" id="SM01117">
    <property type="entry name" value="Cyt-b5"/>
    <property type="match status" value="1"/>
</dbReference>
<name>A0ABR3FVS8_9AGAR</name>
<organism evidence="6 7">
    <name type="scientific">Marasmius crinis-equi</name>
    <dbReference type="NCBI Taxonomy" id="585013"/>
    <lineage>
        <taxon>Eukaryota</taxon>
        <taxon>Fungi</taxon>
        <taxon>Dikarya</taxon>
        <taxon>Basidiomycota</taxon>
        <taxon>Agaricomycotina</taxon>
        <taxon>Agaricomycetes</taxon>
        <taxon>Agaricomycetidae</taxon>
        <taxon>Agaricales</taxon>
        <taxon>Marasmiineae</taxon>
        <taxon>Marasmiaceae</taxon>
        <taxon>Marasmius</taxon>
    </lineage>
</organism>
<evidence type="ECO:0000259" key="4">
    <source>
        <dbReference type="PROSITE" id="PS50255"/>
    </source>
</evidence>
<feature type="coiled-coil region" evidence="3">
    <location>
        <begin position="94"/>
        <end position="123"/>
    </location>
</feature>
<evidence type="ECO:0000256" key="1">
    <source>
        <dbReference type="ARBA" id="ARBA00001917"/>
    </source>
</evidence>
<feature type="domain" description="FMN hydroxy acid dehydrogenase" evidence="5">
    <location>
        <begin position="125"/>
        <end position="404"/>
    </location>
</feature>
<keyword evidence="7" id="KW-1185">Reference proteome</keyword>
<dbReference type="SUPFAM" id="SSF55856">
    <property type="entry name" value="Cytochrome b5-like heme/steroid binding domain"/>
    <property type="match status" value="1"/>
</dbReference>
<comment type="cofactor">
    <cofactor evidence="1">
        <name>FMN</name>
        <dbReference type="ChEBI" id="CHEBI:58210"/>
    </cofactor>
</comment>
<comment type="caution">
    <text evidence="6">The sequence shown here is derived from an EMBL/GenBank/DDBJ whole genome shotgun (WGS) entry which is preliminary data.</text>
</comment>
<evidence type="ECO:0000313" key="6">
    <source>
        <dbReference type="EMBL" id="KAL0579605.1"/>
    </source>
</evidence>
<protein>
    <submittedName>
        <fullName evidence="6">Uncharacterized protein</fullName>
    </submittedName>
</protein>
<dbReference type="InterPro" id="IPR001199">
    <property type="entry name" value="Cyt_B5-like_heme/steroid-bd"/>
</dbReference>
<keyword evidence="3" id="KW-0175">Coiled coil</keyword>
<dbReference type="PROSITE" id="PS50255">
    <property type="entry name" value="CYTOCHROME_B5_2"/>
    <property type="match status" value="1"/>
</dbReference>
<proteinExistence type="predicted"/>
<accession>A0ABR3FVS8</accession>
<dbReference type="Pfam" id="PF01070">
    <property type="entry name" value="FMN_dh"/>
    <property type="match status" value="1"/>
</dbReference>
<dbReference type="InterPro" id="IPR036400">
    <property type="entry name" value="Cyt_B5-like_heme/steroid_sf"/>
</dbReference>